<proteinExistence type="predicted"/>
<dbReference type="InParanoid" id="D0P088"/>
<dbReference type="AlphaFoldDB" id="D0P088"/>
<feature type="region of interest" description="Disordered" evidence="1">
    <location>
        <begin position="116"/>
        <end position="135"/>
    </location>
</feature>
<name>D0P088_PHYIT</name>
<organism evidence="2 3">
    <name type="scientific">Phytophthora infestans (strain T30-4)</name>
    <name type="common">Potato late blight agent</name>
    <dbReference type="NCBI Taxonomy" id="403677"/>
    <lineage>
        <taxon>Eukaryota</taxon>
        <taxon>Sar</taxon>
        <taxon>Stramenopiles</taxon>
        <taxon>Oomycota</taxon>
        <taxon>Peronosporomycetes</taxon>
        <taxon>Peronosporales</taxon>
        <taxon>Peronosporaceae</taxon>
        <taxon>Phytophthora</taxon>
    </lineage>
</organism>
<dbReference type="VEuPathDB" id="FungiDB:PITG_19451"/>
<dbReference type="EMBL" id="DS028213">
    <property type="protein sequence ID" value="EEY70262.1"/>
    <property type="molecule type" value="Genomic_DNA"/>
</dbReference>
<gene>
    <name evidence="2" type="ORF">PITG_19451</name>
</gene>
<evidence type="ECO:0000313" key="3">
    <source>
        <dbReference type="Proteomes" id="UP000006643"/>
    </source>
</evidence>
<sequence length="159" mass="16868">MLTADVDKRATIEHVMECITEVICGRPLPPLRGVSKKKEKTKAEKPSAEVTKKTEARKETVATKTSDATDLLNMDFNPSISDSKPLSAKAAPSAFDTTWTAPTEGFADFASFSSPTSFGQSAGNDGFASGPAKVDPFAFPAMQQAPAATPTSVRPLCRN</sequence>
<keyword evidence="3" id="KW-1185">Reference proteome</keyword>
<reference evidence="3" key="1">
    <citation type="journal article" date="2009" name="Nature">
        <title>Genome sequence and analysis of the Irish potato famine pathogen Phytophthora infestans.</title>
        <authorList>
            <consortium name="The Broad Institute Genome Sequencing Platform"/>
            <person name="Haas B.J."/>
            <person name="Kamoun S."/>
            <person name="Zody M.C."/>
            <person name="Jiang R.H."/>
            <person name="Handsaker R.E."/>
            <person name="Cano L.M."/>
            <person name="Grabherr M."/>
            <person name="Kodira C.D."/>
            <person name="Raffaele S."/>
            <person name="Torto-Alalibo T."/>
            <person name="Bozkurt T.O."/>
            <person name="Ah-Fong A.M."/>
            <person name="Alvarado L."/>
            <person name="Anderson V.L."/>
            <person name="Armstrong M.R."/>
            <person name="Avrova A."/>
            <person name="Baxter L."/>
            <person name="Beynon J."/>
            <person name="Boevink P.C."/>
            <person name="Bollmann S.R."/>
            <person name="Bos J.I."/>
            <person name="Bulone V."/>
            <person name="Cai G."/>
            <person name="Cakir C."/>
            <person name="Carrington J.C."/>
            <person name="Chawner M."/>
            <person name="Conti L."/>
            <person name="Costanzo S."/>
            <person name="Ewan R."/>
            <person name="Fahlgren N."/>
            <person name="Fischbach M.A."/>
            <person name="Fugelstad J."/>
            <person name="Gilroy E.M."/>
            <person name="Gnerre S."/>
            <person name="Green P.J."/>
            <person name="Grenville-Briggs L.J."/>
            <person name="Griffith J."/>
            <person name="Grunwald N.J."/>
            <person name="Horn K."/>
            <person name="Horner N.R."/>
            <person name="Hu C.H."/>
            <person name="Huitema E."/>
            <person name="Jeong D.H."/>
            <person name="Jones A.M."/>
            <person name="Jones J.D."/>
            <person name="Jones R.W."/>
            <person name="Karlsson E.K."/>
            <person name="Kunjeti S.G."/>
            <person name="Lamour K."/>
            <person name="Liu Z."/>
            <person name="Ma L."/>
            <person name="Maclean D."/>
            <person name="Chibucos M.C."/>
            <person name="McDonald H."/>
            <person name="McWalters J."/>
            <person name="Meijer H.J."/>
            <person name="Morgan W."/>
            <person name="Morris P.F."/>
            <person name="Munro C.A."/>
            <person name="O'Neill K."/>
            <person name="Ospina-Giraldo M."/>
            <person name="Pinzon A."/>
            <person name="Pritchard L."/>
            <person name="Ramsahoye B."/>
            <person name="Ren Q."/>
            <person name="Restrepo S."/>
            <person name="Roy S."/>
            <person name="Sadanandom A."/>
            <person name="Savidor A."/>
            <person name="Schornack S."/>
            <person name="Schwartz D.C."/>
            <person name="Schumann U.D."/>
            <person name="Schwessinger B."/>
            <person name="Seyer L."/>
            <person name="Sharpe T."/>
            <person name="Silvar C."/>
            <person name="Song J."/>
            <person name="Studholme D.J."/>
            <person name="Sykes S."/>
            <person name="Thines M."/>
            <person name="van de Vondervoort P.J."/>
            <person name="Phuntumart V."/>
            <person name="Wawra S."/>
            <person name="Weide R."/>
            <person name="Win J."/>
            <person name="Young C."/>
            <person name="Zhou S."/>
            <person name="Fry W."/>
            <person name="Meyers B.C."/>
            <person name="van West P."/>
            <person name="Ristaino J."/>
            <person name="Govers F."/>
            <person name="Birch P.R."/>
            <person name="Whisson S.C."/>
            <person name="Judelson H.S."/>
            <person name="Nusbaum C."/>
        </authorList>
    </citation>
    <scope>NUCLEOTIDE SEQUENCE [LARGE SCALE GENOMIC DNA]</scope>
    <source>
        <strain evidence="3">T30-4</strain>
    </source>
</reference>
<dbReference type="eggNOG" id="KOG1989">
    <property type="taxonomic scope" value="Eukaryota"/>
</dbReference>
<dbReference type="KEGG" id="pif:PITG_19451"/>
<feature type="compositionally biased region" description="Basic and acidic residues" evidence="1">
    <location>
        <begin position="41"/>
        <end position="61"/>
    </location>
</feature>
<dbReference type="RefSeq" id="XP_002996982.1">
    <property type="nucleotide sequence ID" value="XM_002996936.1"/>
</dbReference>
<accession>D0P088</accession>
<dbReference type="GeneID" id="9467164"/>
<dbReference type="STRING" id="403677.D0P088"/>
<evidence type="ECO:0000256" key="1">
    <source>
        <dbReference type="SAM" id="MobiDB-lite"/>
    </source>
</evidence>
<feature type="region of interest" description="Disordered" evidence="1">
    <location>
        <begin position="29"/>
        <end position="65"/>
    </location>
</feature>
<dbReference type="OrthoDB" id="2018507at2759"/>
<evidence type="ECO:0000313" key="2">
    <source>
        <dbReference type="EMBL" id="EEY70262.1"/>
    </source>
</evidence>
<dbReference type="HOGENOM" id="CLU_1664151_0_0_1"/>
<dbReference type="Proteomes" id="UP000006643">
    <property type="component" value="Unassembled WGS sequence"/>
</dbReference>
<protein>
    <submittedName>
        <fullName evidence="2">Uncharacterized protein</fullName>
    </submittedName>
</protein>